<organism evidence="5 6">
    <name type="scientific">Scytalidium lignicola</name>
    <name type="common">Hyphomycete</name>
    <dbReference type="NCBI Taxonomy" id="5539"/>
    <lineage>
        <taxon>Eukaryota</taxon>
        <taxon>Fungi</taxon>
        <taxon>Dikarya</taxon>
        <taxon>Ascomycota</taxon>
        <taxon>Pezizomycotina</taxon>
        <taxon>Leotiomycetes</taxon>
        <taxon>Leotiomycetes incertae sedis</taxon>
        <taxon>Scytalidium</taxon>
    </lineage>
</organism>
<feature type="non-terminal residue" evidence="5">
    <location>
        <position position="507"/>
    </location>
</feature>
<dbReference type="PROSITE" id="PS00122">
    <property type="entry name" value="CARBOXYLESTERASE_B_1"/>
    <property type="match status" value="1"/>
</dbReference>
<evidence type="ECO:0000256" key="2">
    <source>
        <dbReference type="ARBA" id="ARBA00022801"/>
    </source>
</evidence>
<dbReference type="PANTHER" id="PTHR43142:SF5">
    <property type="entry name" value="CARBOXYLIC ESTER HYDROLASE"/>
    <property type="match status" value="1"/>
</dbReference>
<dbReference type="PANTHER" id="PTHR43142">
    <property type="entry name" value="CARBOXYLIC ESTER HYDROLASE"/>
    <property type="match status" value="1"/>
</dbReference>
<protein>
    <recommendedName>
        <fullName evidence="3">Carboxylic ester hydrolase</fullName>
        <ecNumber evidence="3">3.1.1.-</ecNumber>
    </recommendedName>
</protein>
<dbReference type="OrthoDB" id="6846267at2759"/>
<accession>A0A3E2HHG4</accession>
<dbReference type="InterPro" id="IPR002018">
    <property type="entry name" value="CarbesteraseB"/>
</dbReference>
<comment type="caution">
    <text evidence="5">The sequence shown here is derived from an EMBL/GenBank/DDBJ whole genome shotgun (WGS) entry which is preliminary data.</text>
</comment>
<sequence length="507" mass="56355">MASVLTHPTLKAELHGTESTSNGIPVTHYRGIPYGKIAQRFRKSELVDDWNNEKLDCSKFGPQCPQNYVEVEHMLRIPDLPGETPVPQRFEEDEFKCLNLNVSAPSGEGRGKGLLPVLVWIYGGSQVVSYLPLAHKGSDPTSLVAHSVTLNKPMIIVTFNYRLNIFGFGDQTEKNLALKDQRLAVEWVRKHIEGFGGDKDNITLAGESAGAIYVHAHISTGASVKRAILQSGTLSLSLPLPQARGDGMIAMLRKAIQEKHGLSLDDAPSEMLLAQLADSNINTLWIQEEPDLIGWTERDSVVEEMLIGDCEYESVIWRNGVEAAGPAFITKAFGDNLPKDQADLLKHLYNISPTRSTPTTLGALDFIQDVRFARPVEQMAVNRRAQGRKTYRYLIDEPNPWQSSARCHHALDLILLWGNYDLSFTKAAMKVSKAIRDSWVTFVSGEAPWDGNERMGFGPYGRVGIVDQEEFEARRRVRQWKALDGMKWADLLAASGQLAGGRISLHN</sequence>
<evidence type="ECO:0000313" key="5">
    <source>
        <dbReference type="EMBL" id="RFU32849.1"/>
    </source>
</evidence>
<dbReference type="AlphaFoldDB" id="A0A3E2HHG4"/>
<keyword evidence="2 3" id="KW-0378">Hydrolase</keyword>
<dbReference type="EMBL" id="NCSJ02000047">
    <property type="protein sequence ID" value="RFU32849.1"/>
    <property type="molecule type" value="Genomic_DNA"/>
</dbReference>
<dbReference type="SUPFAM" id="SSF53474">
    <property type="entry name" value="alpha/beta-Hydrolases"/>
    <property type="match status" value="1"/>
</dbReference>
<evidence type="ECO:0000313" key="6">
    <source>
        <dbReference type="Proteomes" id="UP000258309"/>
    </source>
</evidence>
<dbReference type="InterPro" id="IPR029058">
    <property type="entry name" value="AB_hydrolase_fold"/>
</dbReference>
<dbReference type="Gene3D" id="3.40.50.1820">
    <property type="entry name" value="alpha/beta hydrolase"/>
    <property type="match status" value="1"/>
</dbReference>
<comment type="similarity">
    <text evidence="1 3">Belongs to the type-B carboxylesterase/lipase family.</text>
</comment>
<reference evidence="5 6" key="1">
    <citation type="submission" date="2018-05" db="EMBL/GenBank/DDBJ databases">
        <title>Draft genome sequence of Scytalidium lignicola DSM 105466, a ubiquitous saprotrophic fungus.</title>
        <authorList>
            <person name="Buettner E."/>
            <person name="Gebauer A.M."/>
            <person name="Hofrichter M."/>
            <person name="Liers C."/>
            <person name="Kellner H."/>
        </authorList>
    </citation>
    <scope>NUCLEOTIDE SEQUENCE [LARGE SCALE GENOMIC DNA]</scope>
    <source>
        <strain evidence="5 6">DSM 105466</strain>
    </source>
</reference>
<dbReference type="EC" id="3.1.1.-" evidence="3"/>
<feature type="domain" description="Carboxylesterase type B" evidence="4">
    <location>
        <begin position="12"/>
        <end position="236"/>
    </location>
</feature>
<feature type="non-terminal residue" evidence="5">
    <location>
        <position position="1"/>
    </location>
</feature>
<name>A0A3E2HHG4_SCYLI</name>
<dbReference type="Pfam" id="PF00135">
    <property type="entry name" value="COesterase"/>
    <property type="match status" value="1"/>
</dbReference>
<keyword evidence="6" id="KW-1185">Reference proteome</keyword>
<dbReference type="GO" id="GO:0016787">
    <property type="term" value="F:hydrolase activity"/>
    <property type="evidence" value="ECO:0007669"/>
    <property type="project" value="UniProtKB-KW"/>
</dbReference>
<evidence type="ECO:0000259" key="4">
    <source>
        <dbReference type="Pfam" id="PF00135"/>
    </source>
</evidence>
<evidence type="ECO:0000256" key="3">
    <source>
        <dbReference type="RuleBase" id="RU361235"/>
    </source>
</evidence>
<dbReference type="InterPro" id="IPR019826">
    <property type="entry name" value="Carboxylesterase_B_AS"/>
</dbReference>
<gene>
    <name evidence="5" type="ORF">B7463_g3521</name>
</gene>
<evidence type="ECO:0000256" key="1">
    <source>
        <dbReference type="ARBA" id="ARBA00005964"/>
    </source>
</evidence>
<proteinExistence type="inferred from homology"/>
<dbReference type="Proteomes" id="UP000258309">
    <property type="component" value="Unassembled WGS sequence"/>
</dbReference>
<dbReference type="STRING" id="5539.A0A3E2HHG4"/>
<dbReference type="OMA" id="KMYQVVA"/>